<dbReference type="Pfam" id="PF04438">
    <property type="entry name" value="zf-HIT"/>
    <property type="match status" value="1"/>
</dbReference>
<protein>
    <submittedName>
        <fullName evidence="5">PAPA-1 domain-containing protein</fullName>
    </submittedName>
</protein>
<feature type="region of interest" description="Disordered" evidence="1">
    <location>
        <begin position="191"/>
        <end position="236"/>
    </location>
</feature>
<dbReference type="EMBL" id="UZAE01000050">
    <property type="protein sequence ID" value="VDN96092.1"/>
    <property type="molecule type" value="Genomic_DNA"/>
</dbReference>
<evidence type="ECO:0000313" key="4">
    <source>
        <dbReference type="Proteomes" id="UP000278807"/>
    </source>
</evidence>
<accession>A0A0R3T0A9</accession>
<keyword evidence="4" id="KW-1185">Reference proteome</keyword>
<evidence type="ECO:0000313" key="3">
    <source>
        <dbReference type="EMBL" id="VDN96092.1"/>
    </source>
</evidence>
<evidence type="ECO:0000256" key="1">
    <source>
        <dbReference type="SAM" id="MobiDB-lite"/>
    </source>
</evidence>
<reference evidence="3 4" key="2">
    <citation type="submission" date="2018-11" db="EMBL/GenBank/DDBJ databases">
        <authorList>
            <consortium name="Pathogen Informatics"/>
        </authorList>
    </citation>
    <scope>NUCLEOTIDE SEQUENCE [LARGE SCALE GENOMIC DNA]</scope>
</reference>
<dbReference type="AlphaFoldDB" id="A0A0R3T0A9"/>
<organism evidence="5">
    <name type="scientific">Rodentolepis nana</name>
    <name type="common">Dwarf tapeworm</name>
    <name type="synonym">Hymenolepis nana</name>
    <dbReference type="NCBI Taxonomy" id="102285"/>
    <lineage>
        <taxon>Eukaryota</taxon>
        <taxon>Metazoa</taxon>
        <taxon>Spiralia</taxon>
        <taxon>Lophotrochozoa</taxon>
        <taxon>Platyhelminthes</taxon>
        <taxon>Cestoda</taxon>
        <taxon>Eucestoda</taxon>
        <taxon>Cyclophyllidea</taxon>
        <taxon>Hymenolepididae</taxon>
        <taxon>Rodentolepis</taxon>
    </lineage>
</organism>
<dbReference type="OrthoDB" id="2021186at2759"/>
<dbReference type="Proteomes" id="UP000278807">
    <property type="component" value="Unassembled WGS sequence"/>
</dbReference>
<gene>
    <name evidence="3" type="ORF">HNAJ_LOCUS233</name>
</gene>
<evidence type="ECO:0000313" key="5">
    <source>
        <dbReference type="WBParaSite" id="HNAJ_0000023201-mRNA-1"/>
    </source>
</evidence>
<dbReference type="GO" id="GO:0031011">
    <property type="term" value="C:Ino80 complex"/>
    <property type="evidence" value="ECO:0007669"/>
    <property type="project" value="InterPro"/>
</dbReference>
<dbReference type="InterPro" id="IPR006880">
    <property type="entry name" value="INO80B_C"/>
</dbReference>
<feature type="domain" description="INO80 complex subunit B-like conserved region" evidence="2">
    <location>
        <begin position="155"/>
        <end position="261"/>
    </location>
</feature>
<feature type="region of interest" description="Disordered" evidence="1">
    <location>
        <begin position="38"/>
        <end position="113"/>
    </location>
</feature>
<dbReference type="SMART" id="SM01406">
    <property type="entry name" value="PAPA-1"/>
    <property type="match status" value="1"/>
</dbReference>
<evidence type="ECO:0000259" key="2">
    <source>
        <dbReference type="SMART" id="SM01406"/>
    </source>
</evidence>
<dbReference type="WBParaSite" id="HNAJ_0000023201-mRNA-1">
    <property type="protein sequence ID" value="HNAJ_0000023201-mRNA-1"/>
    <property type="gene ID" value="HNAJ_0000023201"/>
</dbReference>
<dbReference type="InterPro" id="IPR007529">
    <property type="entry name" value="Znf_HIT"/>
</dbReference>
<dbReference type="SUPFAM" id="SSF144232">
    <property type="entry name" value="HIT/MYND zinc finger-like"/>
    <property type="match status" value="1"/>
</dbReference>
<sequence length="314" mass="34915">MDSDSTLPCTDEEEAKLCEIHDADTEYDTLSTATFDSVASTSRLKRRASISKSSSSKSKQAHISKRTRPVRQSRRPARVSGVFTDPSGSDDCAESEVRPRQTPAIRTRTRTGYQNEQSSFWTLEDVMATHPGKADPESVASKDTPASTLTPEQLEIRQRRIERRREAARIKAEKEMQETVERLLRVNTSFGDGGYSGGKGRGRGRGATAKIVSDSEDSNMEKKKRNSLHPSLPLDPPSGSIRFISSQRIQPHCVVAFPYEDETTSTPLELLQRLRRAPSPPKVKLCDHCKLAPRKYGCPKTGRSLCSLQCFKAC</sequence>
<reference evidence="5" key="1">
    <citation type="submission" date="2017-02" db="UniProtKB">
        <authorList>
            <consortium name="WormBaseParasite"/>
        </authorList>
    </citation>
    <scope>IDENTIFICATION</scope>
</reference>
<proteinExistence type="predicted"/>
<name>A0A0R3T0A9_RODNA</name>
<feature type="compositionally biased region" description="Basic residues" evidence="1">
    <location>
        <begin position="59"/>
        <end position="77"/>
    </location>
</feature>